<reference evidence="2 3" key="1">
    <citation type="submission" date="2024-05" db="EMBL/GenBank/DDBJ databases">
        <authorList>
            <person name="Wallberg A."/>
        </authorList>
    </citation>
    <scope>NUCLEOTIDE SEQUENCE [LARGE SCALE GENOMIC DNA]</scope>
</reference>
<accession>A0AAV2RP54</accession>
<dbReference type="Proteomes" id="UP001497623">
    <property type="component" value="Unassembled WGS sequence"/>
</dbReference>
<dbReference type="AlphaFoldDB" id="A0AAV2RP54"/>
<organism evidence="2 3">
    <name type="scientific">Meganyctiphanes norvegica</name>
    <name type="common">Northern krill</name>
    <name type="synonym">Thysanopoda norvegica</name>
    <dbReference type="NCBI Taxonomy" id="48144"/>
    <lineage>
        <taxon>Eukaryota</taxon>
        <taxon>Metazoa</taxon>
        <taxon>Ecdysozoa</taxon>
        <taxon>Arthropoda</taxon>
        <taxon>Crustacea</taxon>
        <taxon>Multicrustacea</taxon>
        <taxon>Malacostraca</taxon>
        <taxon>Eumalacostraca</taxon>
        <taxon>Eucarida</taxon>
        <taxon>Euphausiacea</taxon>
        <taxon>Euphausiidae</taxon>
        <taxon>Meganyctiphanes</taxon>
    </lineage>
</organism>
<name>A0AAV2RP54_MEGNR</name>
<feature type="non-terminal residue" evidence="2">
    <location>
        <position position="218"/>
    </location>
</feature>
<protein>
    <submittedName>
        <fullName evidence="2">Uncharacterized protein</fullName>
    </submittedName>
</protein>
<gene>
    <name evidence="2" type="ORF">MNOR_LOCUS27527</name>
</gene>
<sequence>DGINPSGSSYSQDSVAWRRCKHRLYQVVHDHLDELSQRHKMSYHGSSSAGRVLLCLSEPLLDLATRLCHQIFQETEGYGVLEITQAGQTQAPTQQNSDRGRGPSSHAKRRRVEAGWDPLITWLKEEGTATHMGPWYQILQEMLTRFPKFFDAIKCVQTLDLFTHLLEVCKKPQIQEQILRCLNSLAKPYSAVMQQHRGQSNEALTNNSWTSVADITLR</sequence>
<comment type="caution">
    <text evidence="2">The sequence shown here is derived from an EMBL/GenBank/DDBJ whole genome shotgun (WGS) entry which is preliminary data.</text>
</comment>
<evidence type="ECO:0000256" key="1">
    <source>
        <dbReference type="SAM" id="MobiDB-lite"/>
    </source>
</evidence>
<dbReference type="EMBL" id="CAXKWB010029105">
    <property type="protein sequence ID" value="CAL4135128.1"/>
    <property type="molecule type" value="Genomic_DNA"/>
</dbReference>
<keyword evidence="3" id="KW-1185">Reference proteome</keyword>
<feature type="non-terminal residue" evidence="2">
    <location>
        <position position="1"/>
    </location>
</feature>
<evidence type="ECO:0000313" key="2">
    <source>
        <dbReference type="EMBL" id="CAL4135128.1"/>
    </source>
</evidence>
<evidence type="ECO:0000313" key="3">
    <source>
        <dbReference type="Proteomes" id="UP001497623"/>
    </source>
</evidence>
<proteinExistence type="predicted"/>
<feature type="region of interest" description="Disordered" evidence="1">
    <location>
        <begin position="88"/>
        <end position="110"/>
    </location>
</feature>